<organism evidence="3 4">
    <name type="scientific">Streptomyces lucensis JCM 4490</name>
    <dbReference type="NCBI Taxonomy" id="1306176"/>
    <lineage>
        <taxon>Bacteria</taxon>
        <taxon>Bacillati</taxon>
        <taxon>Actinomycetota</taxon>
        <taxon>Actinomycetes</taxon>
        <taxon>Kitasatosporales</taxon>
        <taxon>Streptomycetaceae</taxon>
        <taxon>Streptomyces</taxon>
    </lineage>
</organism>
<dbReference type="AlphaFoldDB" id="A0A918JGG7"/>
<evidence type="ECO:0000256" key="1">
    <source>
        <dbReference type="SAM" id="MobiDB-lite"/>
    </source>
</evidence>
<dbReference type="NCBIfam" id="TIGR02778">
    <property type="entry name" value="ligD_pol"/>
    <property type="match status" value="1"/>
</dbReference>
<sequence length="383" mass="42727">MPVTDLASIGFTGGITGRSMVRLCSHPTAAARCAGRAGCAYRGRMGAAVELEVGGRTVRLSSPDKVFFPERGFTKLDLARYYAAVAPGILRALRDRPTTLERYPDGVGGEWFYQKRAPKSMPDWIPTAHITFPSGRSADEMCPTEEAAVVWAAQYGTLTFHPWPVRASDVDHPDELRIDLDPQPGTDYADAVRAAHELRAVLDEFGGLRGWPKTSGGRGLHVFVPIAPRWTFTQVRRAAIAVGREMERRMPEHVTIKWWKEERGRRIFLDYNQTARDRTIASAYSVRPRPHAPVSAPLRWEEVGVALPADFDLATMPARFAELGDVHADMDDHVYSLDALLELARRDEHDHGLGDLPYPPEYPKVPGEPKRVQPSRARRETTS</sequence>
<name>A0A918JGG7_9ACTN</name>
<dbReference type="InterPro" id="IPR052171">
    <property type="entry name" value="NHEJ_LigD"/>
</dbReference>
<feature type="domain" description="DNA ligase D polymerase" evidence="2">
    <location>
        <begin position="74"/>
        <end position="326"/>
    </location>
</feature>
<comment type="caution">
    <text evidence="3">The sequence shown here is derived from an EMBL/GenBank/DDBJ whole genome shotgun (WGS) entry which is preliminary data.</text>
</comment>
<reference evidence="3" key="1">
    <citation type="journal article" date="2014" name="Int. J. Syst. Evol. Microbiol.">
        <title>Complete genome sequence of Corynebacterium casei LMG S-19264T (=DSM 44701T), isolated from a smear-ripened cheese.</title>
        <authorList>
            <consortium name="US DOE Joint Genome Institute (JGI-PGF)"/>
            <person name="Walter F."/>
            <person name="Albersmeier A."/>
            <person name="Kalinowski J."/>
            <person name="Ruckert C."/>
        </authorList>
    </citation>
    <scope>NUCLEOTIDE SEQUENCE</scope>
    <source>
        <strain evidence="3">JCM 4490</strain>
    </source>
</reference>
<keyword evidence="4" id="KW-1185">Reference proteome</keyword>
<dbReference type="InterPro" id="IPR014145">
    <property type="entry name" value="LigD_pol_dom"/>
</dbReference>
<dbReference type="Gene3D" id="3.90.920.10">
    <property type="entry name" value="DNA primase, PRIM domain"/>
    <property type="match status" value="1"/>
</dbReference>
<evidence type="ECO:0000313" key="3">
    <source>
        <dbReference type="EMBL" id="GGW78875.1"/>
    </source>
</evidence>
<reference evidence="3" key="2">
    <citation type="submission" date="2020-09" db="EMBL/GenBank/DDBJ databases">
        <authorList>
            <person name="Sun Q."/>
            <person name="Ohkuma M."/>
        </authorList>
    </citation>
    <scope>NUCLEOTIDE SEQUENCE</scope>
    <source>
        <strain evidence="3">JCM 4490</strain>
    </source>
</reference>
<dbReference type="GO" id="GO:0016874">
    <property type="term" value="F:ligase activity"/>
    <property type="evidence" value="ECO:0007669"/>
    <property type="project" value="UniProtKB-KW"/>
</dbReference>
<dbReference type="EMBL" id="BMUE01000022">
    <property type="protein sequence ID" value="GGW78875.1"/>
    <property type="molecule type" value="Genomic_DNA"/>
</dbReference>
<dbReference type="PANTHER" id="PTHR42705:SF3">
    <property type="entry name" value="ATP-DEPENDENT DNA LIGASE"/>
    <property type="match status" value="1"/>
</dbReference>
<proteinExistence type="predicted"/>
<protein>
    <submittedName>
        <fullName evidence="3">ATP-dependent DNA ligase</fullName>
    </submittedName>
</protein>
<accession>A0A918JGG7</accession>
<gene>
    <name evidence="3" type="ORF">GCM10010503_65640</name>
</gene>
<dbReference type="Proteomes" id="UP000620224">
    <property type="component" value="Unassembled WGS sequence"/>
</dbReference>
<evidence type="ECO:0000313" key="4">
    <source>
        <dbReference type="Proteomes" id="UP000620224"/>
    </source>
</evidence>
<dbReference type="Pfam" id="PF21686">
    <property type="entry name" value="LigD_Prim-Pol"/>
    <property type="match status" value="1"/>
</dbReference>
<keyword evidence="3" id="KW-0436">Ligase</keyword>
<dbReference type="PANTHER" id="PTHR42705">
    <property type="entry name" value="BIFUNCTIONAL NON-HOMOLOGOUS END JOINING PROTEIN LIGD"/>
    <property type="match status" value="1"/>
</dbReference>
<evidence type="ECO:0000259" key="2">
    <source>
        <dbReference type="Pfam" id="PF21686"/>
    </source>
</evidence>
<feature type="region of interest" description="Disordered" evidence="1">
    <location>
        <begin position="350"/>
        <end position="383"/>
    </location>
</feature>
<feature type="compositionally biased region" description="Basic and acidic residues" evidence="1">
    <location>
        <begin position="367"/>
        <end position="383"/>
    </location>
</feature>
<dbReference type="CDD" id="cd04865">
    <property type="entry name" value="LigD_Pol_like_2"/>
    <property type="match status" value="1"/>
</dbReference>